<dbReference type="PROSITE" id="PS00903">
    <property type="entry name" value="CYT_DCMP_DEAMINASES_1"/>
    <property type="match status" value="1"/>
</dbReference>
<evidence type="ECO:0000256" key="3">
    <source>
        <dbReference type="SAM" id="MobiDB-lite"/>
    </source>
</evidence>
<evidence type="ECO:0000259" key="4">
    <source>
        <dbReference type="Pfam" id="PF00383"/>
    </source>
</evidence>
<dbReference type="InterPro" id="IPR016193">
    <property type="entry name" value="Cytidine_deaminase-like"/>
</dbReference>
<dbReference type="Gene3D" id="3.40.140.10">
    <property type="entry name" value="Cytidine Deaminase, domain 2"/>
    <property type="match status" value="1"/>
</dbReference>
<keyword evidence="1" id="KW-0479">Metal-binding</keyword>
<evidence type="ECO:0000256" key="2">
    <source>
        <dbReference type="ARBA" id="ARBA00022833"/>
    </source>
</evidence>
<feature type="compositionally biased region" description="Basic and acidic residues" evidence="3">
    <location>
        <begin position="139"/>
        <end position="148"/>
    </location>
</feature>
<dbReference type="EMBL" id="JBGBPQ010000017">
    <property type="protein sequence ID" value="KAL1507709.1"/>
    <property type="molecule type" value="Genomic_DNA"/>
</dbReference>
<feature type="region of interest" description="Disordered" evidence="3">
    <location>
        <begin position="120"/>
        <end position="148"/>
    </location>
</feature>
<evidence type="ECO:0000313" key="6">
    <source>
        <dbReference type="Proteomes" id="UP001515480"/>
    </source>
</evidence>
<reference evidence="5 6" key="1">
    <citation type="journal article" date="2024" name="Science">
        <title>Giant polyketide synthase enzymes in the biosynthesis of giant marine polyether toxins.</title>
        <authorList>
            <person name="Fallon T.R."/>
            <person name="Shende V.V."/>
            <person name="Wierzbicki I.H."/>
            <person name="Pendleton A.L."/>
            <person name="Watervoot N.F."/>
            <person name="Auber R.P."/>
            <person name="Gonzalez D.J."/>
            <person name="Wisecaver J.H."/>
            <person name="Moore B.S."/>
        </authorList>
    </citation>
    <scope>NUCLEOTIDE SEQUENCE [LARGE SCALE GENOMIC DNA]</scope>
    <source>
        <strain evidence="5 6">12B1</strain>
    </source>
</reference>
<comment type="caution">
    <text evidence="5">The sequence shown here is derived from an EMBL/GenBank/DDBJ whole genome shotgun (WGS) entry which is preliminary data.</text>
</comment>
<dbReference type="InterPro" id="IPR002125">
    <property type="entry name" value="CMP_dCMP_dom"/>
</dbReference>
<organism evidence="5 6">
    <name type="scientific">Prymnesium parvum</name>
    <name type="common">Toxic golden alga</name>
    <dbReference type="NCBI Taxonomy" id="97485"/>
    <lineage>
        <taxon>Eukaryota</taxon>
        <taxon>Haptista</taxon>
        <taxon>Haptophyta</taxon>
        <taxon>Prymnesiophyceae</taxon>
        <taxon>Prymnesiales</taxon>
        <taxon>Prymnesiaceae</taxon>
        <taxon>Prymnesium</taxon>
    </lineage>
</organism>
<dbReference type="GO" id="GO:0008270">
    <property type="term" value="F:zinc ion binding"/>
    <property type="evidence" value="ECO:0007669"/>
    <property type="project" value="InterPro"/>
</dbReference>
<sequence>MLRKTDCHAEAHAIAECAGRGLAVRGAACYVSKPPCGDCFSLLAVAGVSAIISPRPMAPKLCGAAKARGIAMRWVAAADEEDAHTRRRVVAEGQADMELVRALRLERRFTAWQRQRANLGRTVDRAEDEGSEAPPQLLVERDDERKNT</sequence>
<feature type="domain" description="CMP/dCMP-type deaminase" evidence="4">
    <location>
        <begin position="7"/>
        <end position="52"/>
    </location>
</feature>
<protein>
    <recommendedName>
        <fullName evidence="4">CMP/dCMP-type deaminase domain-containing protein</fullName>
    </recommendedName>
</protein>
<dbReference type="InterPro" id="IPR016192">
    <property type="entry name" value="APOBEC/CMP_deaminase_Zn-bd"/>
</dbReference>
<name>A0AB34IX53_PRYPA</name>
<proteinExistence type="predicted"/>
<dbReference type="AlphaFoldDB" id="A0AB34IX53"/>
<keyword evidence="2" id="KW-0862">Zinc</keyword>
<dbReference type="SUPFAM" id="SSF53927">
    <property type="entry name" value="Cytidine deaminase-like"/>
    <property type="match status" value="1"/>
</dbReference>
<accession>A0AB34IX53</accession>
<gene>
    <name evidence="5" type="ORF">AB1Y20_007322</name>
</gene>
<keyword evidence="6" id="KW-1185">Reference proteome</keyword>
<evidence type="ECO:0000256" key="1">
    <source>
        <dbReference type="ARBA" id="ARBA00022723"/>
    </source>
</evidence>
<dbReference type="GO" id="GO:0016787">
    <property type="term" value="F:hydrolase activity"/>
    <property type="evidence" value="ECO:0007669"/>
    <property type="project" value="InterPro"/>
</dbReference>
<dbReference type="Proteomes" id="UP001515480">
    <property type="component" value="Unassembled WGS sequence"/>
</dbReference>
<dbReference type="Pfam" id="PF00383">
    <property type="entry name" value="dCMP_cyt_deam_1"/>
    <property type="match status" value="1"/>
</dbReference>
<evidence type="ECO:0000313" key="5">
    <source>
        <dbReference type="EMBL" id="KAL1507709.1"/>
    </source>
</evidence>